<dbReference type="PROSITE" id="PS00321">
    <property type="entry name" value="RECA_1"/>
    <property type="match status" value="1"/>
</dbReference>
<dbReference type="NCBIfam" id="TIGR02012">
    <property type="entry name" value="tigrfam_recA"/>
    <property type="match status" value="1"/>
</dbReference>
<dbReference type="EMBL" id="JAPNKE010000002">
    <property type="protein sequence ID" value="MCY1008937.1"/>
    <property type="molecule type" value="Genomic_DNA"/>
</dbReference>
<evidence type="ECO:0000256" key="10">
    <source>
        <dbReference type="HAMAP-Rule" id="MF_00268"/>
    </source>
</evidence>
<evidence type="ECO:0000256" key="2">
    <source>
        <dbReference type="ARBA" id="ARBA00015553"/>
    </source>
</evidence>
<dbReference type="InterPro" id="IPR049261">
    <property type="entry name" value="RecA-like_C"/>
</dbReference>
<dbReference type="InterPro" id="IPR020588">
    <property type="entry name" value="RecA_ATP-bd"/>
</dbReference>
<dbReference type="SUPFAM" id="SSF52540">
    <property type="entry name" value="P-loop containing nucleoside triphosphate hydrolases"/>
    <property type="match status" value="1"/>
</dbReference>
<dbReference type="GO" id="GO:0009432">
    <property type="term" value="P:SOS response"/>
    <property type="evidence" value="ECO:0007669"/>
    <property type="project" value="UniProtKB-UniRule"/>
</dbReference>
<keyword evidence="6 10" id="KW-0238">DNA-binding</keyword>
<reference evidence="16" key="1">
    <citation type="submission" date="2022-11" db="EMBL/GenBank/DDBJ databases">
        <title>Minimal conservation of predation-associated metabolite biosynthetic gene clusters underscores biosynthetic potential of Myxococcota including descriptions for ten novel species: Archangium lansinium sp. nov., Myxococcus landrumus sp. nov., Nannocystis bai.</title>
        <authorList>
            <person name="Ahearne A."/>
            <person name="Stevens C."/>
            <person name="Phillips K."/>
        </authorList>
    </citation>
    <scope>NUCLEOTIDE SEQUENCE</scope>
    <source>
        <strain evidence="16">Na p29</strain>
    </source>
</reference>
<evidence type="ECO:0000256" key="11">
    <source>
        <dbReference type="RuleBase" id="RU000526"/>
    </source>
</evidence>
<evidence type="ECO:0000256" key="1">
    <source>
        <dbReference type="ARBA" id="ARBA00009391"/>
    </source>
</evidence>
<dbReference type="Proteomes" id="UP001150924">
    <property type="component" value="Unassembled WGS sequence"/>
</dbReference>
<evidence type="ECO:0000256" key="8">
    <source>
        <dbReference type="ARBA" id="ARBA00023204"/>
    </source>
</evidence>
<evidence type="ECO:0000256" key="4">
    <source>
        <dbReference type="ARBA" id="ARBA00022763"/>
    </source>
</evidence>
<evidence type="ECO:0000313" key="17">
    <source>
        <dbReference type="Proteomes" id="UP001150924"/>
    </source>
</evidence>
<comment type="caution">
    <text evidence="16">The sequence shown here is derived from an EMBL/GenBank/DDBJ whole genome shotgun (WGS) entry which is preliminary data.</text>
</comment>
<keyword evidence="8 10" id="KW-0234">DNA repair</keyword>
<name>A0A9X3IXY0_9BACT</name>
<keyword evidence="17" id="KW-1185">Reference proteome</keyword>
<dbReference type="InterPro" id="IPR023400">
    <property type="entry name" value="RecA_C_sf"/>
</dbReference>
<dbReference type="GO" id="GO:0006281">
    <property type="term" value="P:DNA repair"/>
    <property type="evidence" value="ECO:0007669"/>
    <property type="project" value="UniProtKB-UniRule"/>
</dbReference>
<evidence type="ECO:0000256" key="3">
    <source>
        <dbReference type="ARBA" id="ARBA00022741"/>
    </source>
</evidence>
<dbReference type="Gene3D" id="3.40.50.300">
    <property type="entry name" value="P-loop containing nucleotide triphosphate hydrolases"/>
    <property type="match status" value="1"/>
</dbReference>
<dbReference type="HAMAP" id="MF_00268">
    <property type="entry name" value="RecA"/>
    <property type="match status" value="1"/>
</dbReference>
<organism evidence="16 17">
    <name type="scientific">Nannocystis pusilla</name>
    <dbReference type="NCBI Taxonomy" id="889268"/>
    <lineage>
        <taxon>Bacteria</taxon>
        <taxon>Pseudomonadati</taxon>
        <taxon>Myxococcota</taxon>
        <taxon>Polyangia</taxon>
        <taxon>Nannocystales</taxon>
        <taxon>Nannocystaceae</taxon>
        <taxon>Nannocystis</taxon>
    </lineage>
</organism>
<dbReference type="InterPro" id="IPR020584">
    <property type="entry name" value="DNA_recomb/repair_RecA_CS"/>
</dbReference>
<dbReference type="InterPro" id="IPR013765">
    <property type="entry name" value="DNA_recomb/repair_RecA"/>
</dbReference>
<sequence>MATPPPTTPALNQRDSAIELALQTIEKQFGKGSIMRLKDGKMPSGEVGVISTGAVPLDIALGIGGLPRGRIVEIYGPESSGKTTLTLHVVAEAQRRGGVCAFIDAEHALDVSYARKIGVRTEDLLVSQPDFGEQALEICETLVRSGAIDVIVVDSVAALTPKAELEGEMGDSHVGLQARLMSQALRKLTGAVARSRTMVIFINQLRMKIGVMFGSPETTTGGNALKFYSSIRLDIRRIGAIKEGEQVVGNRTRVKVVKNKLAPPFREVEFDITYGEGVSREGAVIDMGVEAKVVEKAGAWLSYRGERIGQGRENAKKFLKENPDIFNKIEAEILAKHGITPAHQASVPVAQPPGDADVPPAKGGGPIKMVPAASDADEGKGRGGPRKPPEPEPEPGKGKGAPVKAAK</sequence>
<evidence type="ECO:0000259" key="14">
    <source>
        <dbReference type="PROSITE" id="PS50162"/>
    </source>
</evidence>
<keyword evidence="7 10" id="KW-0233">DNA recombination</keyword>
<evidence type="ECO:0000256" key="12">
    <source>
        <dbReference type="RuleBase" id="RU004527"/>
    </source>
</evidence>
<dbReference type="Pfam" id="PF21096">
    <property type="entry name" value="RecA_C"/>
    <property type="match status" value="1"/>
</dbReference>
<gene>
    <name evidence="10 16" type="primary">recA</name>
    <name evidence="16" type="ORF">OV079_25945</name>
</gene>
<keyword evidence="4 10" id="KW-0227">DNA damage</keyword>
<comment type="similarity">
    <text evidence="1 10 12">Belongs to the RecA family.</text>
</comment>
<accession>A0A9X3IXY0</accession>
<feature type="domain" description="RecA family profile 1" evidence="14">
    <location>
        <begin position="46"/>
        <end position="205"/>
    </location>
</feature>
<keyword evidence="3 10" id="KW-0547">Nucleotide-binding</keyword>
<dbReference type="GO" id="GO:0140664">
    <property type="term" value="F:ATP-dependent DNA damage sensor activity"/>
    <property type="evidence" value="ECO:0007669"/>
    <property type="project" value="InterPro"/>
</dbReference>
<protein>
    <recommendedName>
        <fullName evidence="2 10">Protein RecA</fullName>
    </recommendedName>
    <alternativeName>
        <fullName evidence="10 11">Recombinase A</fullName>
    </alternativeName>
</protein>
<feature type="region of interest" description="Disordered" evidence="13">
    <location>
        <begin position="345"/>
        <end position="407"/>
    </location>
</feature>
<feature type="compositionally biased region" description="Basic and acidic residues" evidence="13">
    <location>
        <begin position="377"/>
        <end position="397"/>
    </location>
</feature>
<evidence type="ECO:0000313" key="16">
    <source>
        <dbReference type="EMBL" id="MCY1008937.1"/>
    </source>
</evidence>
<dbReference type="PRINTS" id="PR00142">
    <property type="entry name" value="RECA"/>
</dbReference>
<evidence type="ECO:0000256" key="5">
    <source>
        <dbReference type="ARBA" id="ARBA00022840"/>
    </source>
</evidence>
<feature type="binding site" evidence="10">
    <location>
        <begin position="76"/>
        <end position="83"/>
    </location>
    <ligand>
        <name>ATP</name>
        <dbReference type="ChEBI" id="CHEBI:30616"/>
    </ligand>
</feature>
<dbReference type="InterPro" id="IPR003593">
    <property type="entry name" value="AAA+_ATPase"/>
</dbReference>
<dbReference type="PROSITE" id="PS50163">
    <property type="entry name" value="RECA_3"/>
    <property type="match status" value="1"/>
</dbReference>
<dbReference type="GO" id="GO:0005524">
    <property type="term" value="F:ATP binding"/>
    <property type="evidence" value="ECO:0007669"/>
    <property type="project" value="UniProtKB-UniRule"/>
</dbReference>
<keyword evidence="10" id="KW-0963">Cytoplasm</keyword>
<evidence type="ECO:0000256" key="7">
    <source>
        <dbReference type="ARBA" id="ARBA00023172"/>
    </source>
</evidence>
<dbReference type="Pfam" id="PF00154">
    <property type="entry name" value="RecA_N"/>
    <property type="match status" value="1"/>
</dbReference>
<dbReference type="PANTHER" id="PTHR45900:SF1">
    <property type="entry name" value="MITOCHONDRIAL DNA REPAIR PROTEIN RECA HOMOLOG-RELATED"/>
    <property type="match status" value="1"/>
</dbReference>
<dbReference type="FunFam" id="3.40.50.300:FF:000087">
    <property type="entry name" value="Recombinase RecA"/>
    <property type="match status" value="1"/>
</dbReference>
<dbReference type="GO" id="GO:0003684">
    <property type="term" value="F:damaged DNA binding"/>
    <property type="evidence" value="ECO:0007669"/>
    <property type="project" value="UniProtKB-UniRule"/>
</dbReference>
<comment type="function">
    <text evidence="10">Can catalyze the hydrolysis of ATP in the presence of single-stranded DNA, the ATP-dependent uptake of single-stranded DNA by duplex DNA, and the ATP-dependent hybridization of homologous single-stranded DNAs. It interacts with LexA causing its activation and leading to its autocatalytic cleavage.</text>
</comment>
<dbReference type="GO" id="GO:0006310">
    <property type="term" value="P:DNA recombination"/>
    <property type="evidence" value="ECO:0007669"/>
    <property type="project" value="UniProtKB-UniRule"/>
</dbReference>
<dbReference type="CDD" id="cd00983">
    <property type="entry name" value="RecA"/>
    <property type="match status" value="1"/>
</dbReference>
<dbReference type="AlphaFoldDB" id="A0A9X3IXY0"/>
<dbReference type="GO" id="GO:0005829">
    <property type="term" value="C:cytosol"/>
    <property type="evidence" value="ECO:0007669"/>
    <property type="project" value="TreeGrafter"/>
</dbReference>
<evidence type="ECO:0000259" key="15">
    <source>
        <dbReference type="PROSITE" id="PS50163"/>
    </source>
</evidence>
<evidence type="ECO:0000256" key="13">
    <source>
        <dbReference type="SAM" id="MobiDB-lite"/>
    </source>
</evidence>
<dbReference type="PANTHER" id="PTHR45900">
    <property type="entry name" value="RECA"/>
    <property type="match status" value="1"/>
</dbReference>
<comment type="subcellular location">
    <subcellularLocation>
        <location evidence="10">Cytoplasm</location>
    </subcellularLocation>
</comment>
<dbReference type="RefSeq" id="WP_267771591.1">
    <property type="nucleotide sequence ID" value="NZ_JAPNKE010000002.1"/>
</dbReference>
<proteinExistence type="inferred from homology"/>
<dbReference type="InterPro" id="IPR049428">
    <property type="entry name" value="RecA-like_N"/>
</dbReference>
<dbReference type="InterPro" id="IPR027417">
    <property type="entry name" value="P-loop_NTPase"/>
</dbReference>
<evidence type="ECO:0000256" key="6">
    <source>
        <dbReference type="ARBA" id="ARBA00023125"/>
    </source>
</evidence>
<dbReference type="InterPro" id="IPR020587">
    <property type="entry name" value="RecA_monomer-monomer_interface"/>
</dbReference>
<dbReference type="GO" id="GO:0003697">
    <property type="term" value="F:single-stranded DNA binding"/>
    <property type="evidence" value="ECO:0007669"/>
    <property type="project" value="UniProtKB-UniRule"/>
</dbReference>
<feature type="domain" description="RecA family profile 2" evidence="15">
    <location>
        <begin position="210"/>
        <end position="283"/>
    </location>
</feature>
<dbReference type="SUPFAM" id="SSF54752">
    <property type="entry name" value="RecA protein, C-terminal domain"/>
    <property type="match status" value="1"/>
</dbReference>
<keyword evidence="5 10" id="KW-0067">ATP-binding</keyword>
<evidence type="ECO:0000256" key="9">
    <source>
        <dbReference type="ARBA" id="ARBA00023236"/>
    </source>
</evidence>
<dbReference type="SMART" id="SM00382">
    <property type="entry name" value="AAA"/>
    <property type="match status" value="1"/>
</dbReference>
<dbReference type="PROSITE" id="PS50162">
    <property type="entry name" value="RECA_2"/>
    <property type="match status" value="1"/>
</dbReference>
<keyword evidence="9 10" id="KW-0742">SOS response</keyword>